<comment type="caution">
    <text evidence="7">The sequence shown here is derived from an EMBL/GenBank/DDBJ whole genome shotgun (WGS) entry which is preliminary data.</text>
</comment>
<evidence type="ECO:0000256" key="2">
    <source>
        <dbReference type="ARBA" id="ARBA00023015"/>
    </source>
</evidence>
<dbReference type="SUPFAM" id="SSF101936">
    <property type="entry name" value="DNA-binding pseudobarrel domain"/>
    <property type="match status" value="1"/>
</dbReference>
<dbReference type="InterPro" id="IPR015300">
    <property type="entry name" value="DNA-bd_pseudobarrel_sf"/>
</dbReference>
<dbReference type="SMART" id="SM01019">
    <property type="entry name" value="B3"/>
    <property type="match status" value="1"/>
</dbReference>
<dbReference type="Pfam" id="PF02362">
    <property type="entry name" value="B3"/>
    <property type="match status" value="1"/>
</dbReference>
<dbReference type="GO" id="GO:0005634">
    <property type="term" value="C:nucleus"/>
    <property type="evidence" value="ECO:0007669"/>
    <property type="project" value="UniProtKB-SubCell"/>
</dbReference>
<dbReference type="GO" id="GO:0003677">
    <property type="term" value="F:DNA binding"/>
    <property type="evidence" value="ECO:0007669"/>
    <property type="project" value="UniProtKB-KW"/>
</dbReference>
<dbReference type="InterPro" id="IPR003340">
    <property type="entry name" value="B3_DNA-bd"/>
</dbReference>
<keyword evidence="2" id="KW-0805">Transcription regulation</keyword>
<sequence>MYGPFDQQVVIPKSLANNVREKLAGTVALKGPSGNIWDVGLITNWDKFVLKQDWKAFTEDHFPKDNDTLTCKQTGNSRYDVLLYGKIIFCEKEASYCVKKCQNTFQLPVTTNYLLIDVWKDYLLRRTFARRLAKEFPKWQLFFQSSPVIYEADFFDCVADSRCEAIK</sequence>
<dbReference type="CDD" id="cd10017">
    <property type="entry name" value="B3_DNA"/>
    <property type="match status" value="1"/>
</dbReference>
<feature type="domain" description="TF-B3" evidence="6">
    <location>
        <begin position="1"/>
        <end position="87"/>
    </location>
</feature>
<keyword evidence="4" id="KW-0804">Transcription</keyword>
<protein>
    <submittedName>
        <fullName evidence="7">B3 domain-containing protein REM16-like</fullName>
    </submittedName>
</protein>
<evidence type="ECO:0000256" key="1">
    <source>
        <dbReference type="ARBA" id="ARBA00004123"/>
    </source>
</evidence>
<keyword evidence="8" id="KW-1185">Reference proteome</keyword>
<dbReference type="AlphaFoldDB" id="A0ABD1UWB6"/>
<name>A0ABD1UWB6_9LAMI</name>
<comment type="subcellular location">
    <subcellularLocation>
        <location evidence="1">Nucleus</location>
    </subcellularLocation>
</comment>
<gene>
    <name evidence="7" type="ORF">Fot_21952</name>
</gene>
<dbReference type="Proteomes" id="UP001604277">
    <property type="component" value="Unassembled WGS sequence"/>
</dbReference>
<evidence type="ECO:0000313" key="7">
    <source>
        <dbReference type="EMBL" id="KAL2529351.1"/>
    </source>
</evidence>
<dbReference type="Gene3D" id="2.40.330.10">
    <property type="entry name" value="DNA-binding pseudobarrel domain"/>
    <property type="match status" value="1"/>
</dbReference>
<dbReference type="PANTHER" id="PTHR31391">
    <property type="entry name" value="B3 DOMAIN-CONTAINING PROTEIN OS11G0197600-RELATED"/>
    <property type="match status" value="1"/>
</dbReference>
<accession>A0ABD1UWB6</accession>
<keyword evidence="5" id="KW-0539">Nucleus</keyword>
<dbReference type="InterPro" id="IPR044837">
    <property type="entry name" value="REM16-like"/>
</dbReference>
<keyword evidence="3" id="KW-0238">DNA-binding</keyword>
<evidence type="ECO:0000259" key="6">
    <source>
        <dbReference type="PROSITE" id="PS50863"/>
    </source>
</evidence>
<evidence type="ECO:0000256" key="3">
    <source>
        <dbReference type="ARBA" id="ARBA00023125"/>
    </source>
</evidence>
<dbReference type="EMBL" id="JBFOLJ010000006">
    <property type="protein sequence ID" value="KAL2529351.1"/>
    <property type="molecule type" value="Genomic_DNA"/>
</dbReference>
<evidence type="ECO:0000256" key="4">
    <source>
        <dbReference type="ARBA" id="ARBA00023163"/>
    </source>
</evidence>
<proteinExistence type="predicted"/>
<dbReference type="PANTHER" id="PTHR31391:SF4">
    <property type="entry name" value="B3 DOMAIN-CONTAINING PROTEIN OS03G0184500"/>
    <property type="match status" value="1"/>
</dbReference>
<dbReference type="PROSITE" id="PS50863">
    <property type="entry name" value="B3"/>
    <property type="match status" value="1"/>
</dbReference>
<evidence type="ECO:0000256" key="5">
    <source>
        <dbReference type="ARBA" id="ARBA00023242"/>
    </source>
</evidence>
<reference evidence="8" key="1">
    <citation type="submission" date="2024-07" db="EMBL/GenBank/DDBJ databases">
        <title>Two chromosome-level genome assemblies of Korean endemic species Abeliophyllum distichum and Forsythia ovata (Oleaceae).</title>
        <authorList>
            <person name="Jang H."/>
        </authorList>
    </citation>
    <scope>NUCLEOTIDE SEQUENCE [LARGE SCALE GENOMIC DNA]</scope>
</reference>
<evidence type="ECO:0000313" key="8">
    <source>
        <dbReference type="Proteomes" id="UP001604277"/>
    </source>
</evidence>
<organism evidence="7 8">
    <name type="scientific">Forsythia ovata</name>
    <dbReference type="NCBI Taxonomy" id="205694"/>
    <lineage>
        <taxon>Eukaryota</taxon>
        <taxon>Viridiplantae</taxon>
        <taxon>Streptophyta</taxon>
        <taxon>Embryophyta</taxon>
        <taxon>Tracheophyta</taxon>
        <taxon>Spermatophyta</taxon>
        <taxon>Magnoliopsida</taxon>
        <taxon>eudicotyledons</taxon>
        <taxon>Gunneridae</taxon>
        <taxon>Pentapetalae</taxon>
        <taxon>asterids</taxon>
        <taxon>lamiids</taxon>
        <taxon>Lamiales</taxon>
        <taxon>Oleaceae</taxon>
        <taxon>Forsythieae</taxon>
        <taxon>Forsythia</taxon>
    </lineage>
</organism>